<dbReference type="AlphaFoldDB" id="A0A1I7FVS2"/>
<accession>A0A1I7FVS2</accession>
<organism evidence="2 3">
    <name type="scientific">Pustulibacterium marinum</name>
    <dbReference type="NCBI Taxonomy" id="1224947"/>
    <lineage>
        <taxon>Bacteria</taxon>
        <taxon>Pseudomonadati</taxon>
        <taxon>Bacteroidota</taxon>
        <taxon>Flavobacteriia</taxon>
        <taxon>Flavobacteriales</taxon>
        <taxon>Flavobacteriaceae</taxon>
        <taxon>Pustulibacterium</taxon>
    </lineage>
</organism>
<dbReference type="InterPro" id="IPR054186">
    <property type="entry name" value="DUF6891"/>
</dbReference>
<gene>
    <name evidence="2" type="ORF">SAMN05216480_102277</name>
</gene>
<evidence type="ECO:0000259" key="1">
    <source>
        <dbReference type="Pfam" id="PF21831"/>
    </source>
</evidence>
<name>A0A1I7FVS2_9FLAO</name>
<proteinExistence type="predicted"/>
<keyword evidence="3" id="KW-1185">Reference proteome</keyword>
<dbReference type="RefSeq" id="WP_093024007.1">
    <property type="nucleotide sequence ID" value="NZ_FPBK01000002.1"/>
</dbReference>
<reference evidence="2 3" key="1">
    <citation type="submission" date="2016-10" db="EMBL/GenBank/DDBJ databases">
        <authorList>
            <person name="de Groot N.N."/>
        </authorList>
    </citation>
    <scope>NUCLEOTIDE SEQUENCE [LARGE SCALE GENOMIC DNA]</scope>
    <source>
        <strain evidence="2 3">CGMCC 1.12333</strain>
    </source>
</reference>
<dbReference type="STRING" id="1224947.SAMN05216480_102277"/>
<dbReference type="OrthoDB" id="5515732at2"/>
<protein>
    <recommendedName>
        <fullName evidence="1">DUF6891 domain-containing protein</fullName>
    </recommendedName>
</protein>
<feature type="domain" description="DUF6891" evidence="1">
    <location>
        <begin position="6"/>
        <end position="187"/>
    </location>
</feature>
<evidence type="ECO:0000313" key="3">
    <source>
        <dbReference type="Proteomes" id="UP000199138"/>
    </source>
</evidence>
<evidence type="ECO:0000313" key="2">
    <source>
        <dbReference type="EMBL" id="SFU40240.1"/>
    </source>
</evidence>
<dbReference type="Pfam" id="PF21831">
    <property type="entry name" value="DUF6891"/>
    <property type="match status" value="1"/>
</dbReference>
<sequence>MDKLIQKDIIQIIKEEIAIGFKEPMEIFDVVLDTFNEISLDEDWVSKTIDEQYTINIEDSKTWHHPTDFEKLRNVFNELIEKGIVALHNAGYTRNDCLSECHSVIQELDFFEEHIKGFCYYSTQDIKRIIHIKNPLFIGFQALNENESLSIEIGNIIVEELKKQDFEVLWNGNLASRIEVINFDWKKIPDKTDYDYKNVIHRLNHYKKSQKPKKKSLWKFWKL</sequence>
<dbReference type="EMBL" id="FPBK01000002">
    <property type="protein sequence ID" value="SFU40240.1"/>
    <property type="molecule type" value="Genomic_DNA"/>
</dbReference>
<dbReference type="Proteomes" id="UP000199138">
    <property type="component" value="Unassembled WGS sequence"/>
</dbReference>